<dbReference type="PATRIC" id="fig|394.7.peg.4471"/>
<dbReference type="Gene3D" id="3.40.50.1240">
    <property type="entry name" value="Phosphoglycerate mutase-like"/>
    <property type="match status" value="1"/>
</dbReference>
<reference evidence="1 2" key="1">
    <citation type="journal article" date="2009" name="Appl. Environ. Microbiol.">
        <title>Rhizobium sp. strain NGR234 possesses a remarkable number of secretion systems.</title>
        <authorList>
            <person name="Schmeisser C."/>
            <person name="Liesegang H."/>
            <person name="Krysciak D."/>
            <person name="Bakkou N."/>
            <person name="Le Quere A."/>
            <person name="Wollherr A."/>
            <person name="Heinemeyer I."/>
            <person name="Morgenstern B."/>
            <person name="Pommerening-Roeser A."/>
            <person name="Flores M."/>
            <person name="Palacios R."/>
            <person name="Brenner S."/>
            <person name="Gottschalk G."/>
            <person name="Schmitz R.A."/>
            <person name="Broughton W.J."/>
            <person name="Perret X."/>
            <person name="Strittmatter A.W."/>
            <person name="Streit W.R."/>
        </authorList>
    </citation>
    <scope>NUCLEOTIDE SEQUENCE [LARGE SCALE GENOMIC DNA]</scope>
    <source>
        <strain evidence="2">NBRC 101917 / NGR234</strain>
    </source>
</reference>
<sequence length="293" mass="32081">MKGPIQASRTTPTLILTMLAFQANWRIFHQKYTRNAPYNIRGAARQQASAPHRPHIPNCDIRYSTCPIAMASGLSDENSGERLDLYARRETSYRRGGIRRTTELPGVPAASDSDGYMQDSAPAFRLILLRHARSGWALPGQRDFDRTLDETGYAEAELIAQSAADHGISPDLILCSTAMRCRQTAEPFRRTLGEDIDVRYVDQLYAGPAGVYTDLVEAHADQASLMLIGHNPMIEDVFRHFLGEQQSATALANGYPPAGLAVIDFSAPSAVGRISAATLSTLLLPEPGEVAKR</sequence>
<gene>
    <name evidence="1" type="ordered locus">NGR_c16530</name>
</gene>
<accession>C3MD99</accession>
<keyword evidence="2" id="KW-1185">Reference proteome</keyword>
<dbReference type="HOGENOM" id="CLU_949547_0_0_5"/>
<dbReference type="SUPFAM" id="SSF53254">
    <property type="entry name" value="Phosphoglycerate mutase-like"/>
    <property type="match status" value="1"/>
</dbReference>
<dbReference type="EMBL" id="CP001389">
    <property type="protein sequence ID" value="ACP25418.1"/>
    <property type="molecule type" value="Genomic_DNA"/>
</dbReference>
<dbReference type="PANTHER" id="PTHR47623:SF1">
    <property type="entry name" value="OS09G0287300 PROTEIN"/>
    <property type="match status" value="1"/>
</dbReference>
<protein>
    <submittedName>
        <fullName evidence="1">Phosphohistidine phosphatase protein</fullName>
    </submittedName>
</protein>
<evidence type="ECO:0000313" key="1">
    <source>
        <dbReference type="EMBL" id="ACP25418.1"/>
    </source>
</evidence>
<dbReference type="STRING" id="394.NGR_c16530"/>
<evidence type="ECO:0000313" key="2">
    <source>
        <dbReference type="Proteomes" id="UP000001054"/>
    </source>
</evidence>
<proteinExistence type="predicted"/>
<dbReference type="AlphaFoldDB" id="C3MD99"/>
<dbReference type="KEGG" id="rhi:NGR_c16530"/>
<dbReference type="OrthoDB" id="9810154at2"/>
<dbReference type="Pfam" id="PF00300">
    <property type="entry name" value="His_Phos_1"/>
    <property type="match status" value="1"/>
</dbReference>
<dbReference type="SMART" id="SM00855">
    <property type="entry name" value="PGAM"/>
    <property type="match status" value="1"/>
</dbReference>
<dbReference type="CDD" id="cd07067">
    <property type="entry name" value="HP_PGM_like"/>
    <property type="match status" value="1"/>
</dbReference>
<dbReference type="Proteomes" id="UP000001054">
    <property type="component" value="Chromosome"/>
</dbReference>
<name>C3MD99_SINFN</name>
<dbReference type="PANTHER" id="PTHR47623">
    <property type="entry name" value="OS09G0287300 PROTEIN"/>
    <property type="match status" value="1"/>
</dbReference>
<dbReference type="eggNOG" id="COG2062">
    <property type="taxonomic scope" value="Bacteria"/>
</dbReference>
<organism evidence="1 2">
    <name type="scientific">Sinorhizobium fredii (strain NBRC 101917 / NGR234)</name>
    <dbReference type="NCBI Taxonomy" id="394"/>
    <lineage>
        <taxon>Bacteria</taxon>
        <taxon>Pseudomonadati</taxon>
        <taxon>Pseudomonadota</taxon>
        <taxon>Alphaproteobacteria</taxon>
        <taxon>Hyphomicrobiales</taxon>
        <taxon>Rhizobiaceae</taxon>
        <taxon>Sinorhizobium/Ensifer group</taxon>
        <taxon>Sinorhizobium</taxon>
    </lineage>
</organism>
<dbReference type="InterPro" id="IPR013078">
    <property type="entry name" value="His_Pase_superF_clade-1"/>
</dbReference>
<dbReference type="InterPro" id="IPR029033">
    <property type="entry name" value="His_PPase_superfam"/>
</dbReference>